<keyword evidence="3" id="KW-1185">Reference proteome</keyword>
<dbReference type="Pfam" id="PF00041">
    <property type="entry name" value="fn3"/>
    <property type="match status" value="1"/>
</dbReference>
<dbReference type="RefSeq" id="YP_009996725.1">
    <property type="nucleotide sequence ID" value="NC_052937.1"/>
</dbReference>
<evidence type="ECO:0000259" key="1">
    <source>
        <dbReference type="PROSITE" id="PS50853"/>
    </source>
</evidence>
<proteinExistence type="predicted"/>
<gene>
    <name evidence="2" type="primary">14</name>
    <name evidence="2" type="ORF">SEA_NOELANI_14</name>
</gene>
<evidence type="ECO:0000313" key="2">
    <source>
        <dbReference type="EMBL" id="AXC38254.1"/>
    </source>
</evidence>
<dbReference type="CDD" id="cd00063">
    <property type="entry name" value="FN3"/>
    <property type="match status" value="2"/>
</dbReference>
<dbReference type="GeneID" id="62648645"/>
<dbReference type="InterPro" id="IPR036116">
    <property type="entry name" value="FN3_sf"/>
</dbReference>
<name>A0A2Z5HE03_9CAUD</name>
<dbReference type="EMBL" id="MH399783">
    <property type="protein sequence ID" value="AXC38254.1"/>
    <property type="molecule type" value="Genomic_DNA"/>
</dbReference>
<sequence>MPELTRVSKSSPATTFFMGADLISQDENRNVSIVRCYIGADNGPGGSTGSYFADYGEQQGHMENVVHFLTHSGKPFLPSGVPNGGRRWLDVRDVEVGHGSDGRRGGVSLRMDLKYGPHNESHWGWFDNFPRIAKAPSTPGVPTLSNVTTSSARVNGSAPGDDGGAPVIEYQFQAATDAGFTAGVVTSNNAGPTHDVPGLTPGQRYWFRYRARNRRGWSGWAGTPNTFVGLPAPTFTGWAQNAAGELVGTWTAPNPATGLTGYRLQVARDAGFTQGVQSIDIGNVLQHAVAGLAGGRYYHARVAARTAGGVNAYSGSRQALLVLSAGDLDSWTRVGQLPAGMAAFTAEGIRRGTVAGRQALVVENLSTEAAQLTTGQLGLQRVVTGLKIGTAYRFRASAQLTENAPLARQYRLQVVGEGAGPVTAVTTALTALGDGIEFVADTQTATLQILLAQGVTVPADTEAVERVAFSGIELVELVTDYPVRLRETVYESNLANHFDLACNSVGASWYVGKDGVTRFRLPGTALPVSAVFSDETDAGALHYIDVSAAYDTRGMVNRLDVTNYGVSEDRETEDNSELIVVEQASIDAFGVRSSRLEVNLWDRAPYDESLNDRLSNLLAEASEPRLFVSSFRWNAQENLPAANALDVGQRITVRFNGTEQDSQIVALQHDITPRRWIVTVTLRRL</sequence>
<evidence type="ECO:0000313" key="3">
    <source>
        <dbReference type="Proteomes" id="UP000252695"/>
    </source>
</evidence>
<organism evidence="2 3">
    <name type="scientific">Microbacterium phage Noelani</name>
    <dbReference type="NCBI Taxonomy" id="2250371"/>
    <lineage>
        <taxon>Viruses</taxon>
        <taxon>Duplodnaviria</taxon>
        <taxon>Heunggongvirae</taxon>
        <taxon>Uroviricota</taxon>
        <taxon>Caudoviricetes</taxon>
        <taxon>Orlajensenviridae</taxon>
        <taxon>Pelczarvirinae</taxon>
        <taxon>Paopuvirus</taxon>
        <taxon>Paopuvirus noelani</taxon>
    </lineage>
</organism>
<dbReference type="PROSITE" id="PS50853">
    <property type="entry name" value="FN3"/>
    <property type="match status" value="1"/>
</dbReference>
<dbReference type="SMART" id="SM00060">
    <property type="entry name" value="FN3"/>
    <property type="match status" value="2"/>
</dbReference>
<dbReference type="KEGG" id="vg:62648645"/>
<reference evidence="2 3" key="1">
    <citation type="submission" date="2018-05" db="EMBL/GenBank/DDBJ databases">
        <authorList>
            <person name="Moreno J."/>
            <person name="Bryant B."/>
            <person name="Burch A."/>
            <person name="Dorissaint R."/>
            <person name="Douthitt C."/>
            <person name="Garofalo J."/>
            <person name="Kuiack J."/>
            <person name="Marcillon S."/>
            <person name="Norus J."/>
            <person name="Parks M."/>
            <person name="Wilse K."/>
            <person name="Wiersma-Koch H."/>
            <person name="D'Elia T."/>
            <person name="Garlena R.A."/>
            <person name="Russell D.A."/>
            <person name="Pope W.H."/>
            <person name="Jacobs-Sera D."/>
            <person name="Hatfull G.F."/>
        </authorList>
    </citation>
    <scope>NUCLEOTIDE SEQUENCE [LARGE SCALE GENOMIC DNA]</scope>
</reference>
<dbReference type="Gene3D" id="2.60.40.10">
    <property type="entry name" value="Immunoglobulins"/>
    <property type="match status" value="2"/>
</dbReference>
<dbReference type="Proteomes" id="UP000252695">
    <property type="component" value="Segment"/>
</dbReference>
<protein>
    <submittedName>
        <fullName evidence="2">Minor tail protein</fullName>
    </submittedName>
</protein>
<dbReference type="InterPro" id="IPR003961">
    <property type="entry name" value="FN3_dom"/>
</dbReference>
<dbReference type="SUPFAM" id="SSF49265">
    <property type="entry name" value="Fibronectin type III"/>
    <property type="match status" value="1"/>
</dbReference>
<dbReference type="InterPro" id="IPR013783">
    <property type="entry name" value="Ig-like_fold"/>
</dbReference>
<feature type="domain" description="Fibronectin type-III" evidence="1">
    <location>
        <begin position="138"/>
        <end position="233"/>
    </location>
</feature>
<accession>A0A2Z5HE03</accession>